<dbReference type="AlphaFoldDB" id="A0A8C9FMF6"/>
<evidence type="ECO:0000313" key="1">
    <source>
        <dbReference type="Ensembl" id="ENSPSTP00000016836.1"/>
    </source>
</evidence>
<reference evidence="1" key="1">
    <citation type="submission" date="2025-08" db="UniProtKB">
        <authorList>
            <consortium name="Ensembl"/>
        </authorList>
    </citation>
    <scope>IDENTIFICATION</scope>
</reference>
<dbReference type="InterPro" id="IPR029056">
    <property type="entry name" value="Ribokinase-like"/>
</dbReference>
<name>A0A8C9FMF6_PAVCR</name>
<dbReference type="Ensembl" id="ENSPSTT00000017644.1">
    <property type="protein sequence ID" value="ENSPSTP00000016836.1"/>
    <property type="gene ID" value="ENSPSTG00000011993.1"/>
</dbReference>
<proteinExistence type="predicted"/>
<sequence length="60" mass="6983">MQVLGFEVDTVNSVQFSNHTAQQVTVERSSVLWFHSCFQDIGHNCNFRVLWKIHRFGIST</sequence>
<reference evidence="1" key="2">
    <citation type="submission" date="2025-09" db="UniProtKB">
        <authorList>
            <consortium name="Ensembl"/>
        </authorList>
    </citation>
    <scope>IDENTIFICATION</scope>
</reference>
<evidence type="ECO:0000313" key="2">
    <source>
        <dbReference type="Proteomes" id="UP000694428"/>
    </source>
</evidence>
<organism evidence="1 2">
    <name type="scientific">Pavo cristatus</name>
    <name type="common">Indian peafowl</name>
    <name type="synonym">Blue peafowl</name>
    <dbReference type="NCBI Taxonomy" id="9049"/>
    <lineage>
        <taxon>Eukaryota</taxon>
        <taxon>Metazoa</taxon>
        <taxon>Chordata</taxon>
        <taxon>Craniata</taxon>
        <taxon>Vertebrata</taxon>
        <taxon>Euteleostomi</taxon>
        <taxon>Archelosauria</taxon>
        <taxon>Archosauria</taxon>
        <taxon>Dinosauria</taxon>
        <taxon>Saurischia</taxon>
        <taxon>Theropoda</taxon>
        <taxon>Coelurosauria</taxon>
        <taxon>Aves</taxon>
        <taxon>Neognathae</taxon>
        <taxon>Galloanserae</taxon>
        <taxon>Galliformes</taxon>
        <taxon>Phasianidae</taxon>
        <taxon>Phasianinae</taxon>
        <taxon>Pavo</taxon>
    </lineage>
</organism>
<evidence type="ECO:0008006" key="3">
    <source>
        <dbReference type="Google" id="ProtNLM"/>
    </source>
</evidence>
<protein>
    <recommendedName>
        <fullName evidence="3">MHC class II antigen</fullName>
    </recommendedName>
</protein>
<keyword evidence="2" id="KW-1185">Reference proteome</keyword>
<dbReference type="Gene3D" id="3.40.1190.20">
    <property type="match status" value="1"/>
</dbReference>
<accession>A0A8C9FMF6</accession>
<dbReference type="Proteomes" id="UP000694428">
    <property type="component" value="Unplaced"/>
</dbReference>